<name>A0AAJ7XGC9_PETMA</name>
<proteinExistence type="predicted"/>
<accession>A0AAJ7XGC9</accession>
<dbReference type="PANTHER" id="PTHR45828:SF33">
    <property type="entry name" value="DOMON DOMAIN-CONTAINING PROTEIN"/>
    <property type="match status" value="1"/>
</dbReference>
<dbReference type="InterPro" id="IPR002861">
    <property type="entry name" value="Reeler_dom"/>
</dbReference>
<dbReference type="Proteomes" id="UP001318040">
    <property type="component" value="Chromosome 59"/>
</dbReference>
<keyword evidence="2" id="KW-1185">Reference proteome</keyword>
<dbReference type="KEGG" id="pmrn:116955354"/>
<dbReference type="GO" id="GO:0016020">
    <property type="term" value="C:membrane"/>
    <property type="evidence" value="ECO:0007669"/>
    <property type="project" value="TreeGrafter"/>
</dbReference>
<dbReference type="InterPro" id="IPR051237">
    <property type="entry name" value="Ferric-chelate_Red/DefProt"/>
</dbReference>
<feature type="domain" description="Reelin" evidence="1">
    <location>
        <begin position="1"/>
        <end position="65"/>
    </location>
</feature>
<feature type="domain" description="Reelin" evidence="1">
    <location>
        <begin position="127"/>
        <end position="176"/>
    </location>
</feature>
<sequence>MTPQHDGSNAFAASPYSLYTSHAAFSSGSRIQVRIVGTYEGFLLQARVTNTTTVVGSWDTPPHGTRHLLGDGFGSSSAQQQPEPFRAVASPSNATTHTINRSLQSRDGIESFARDRRARESHRLCRVAQCTTLDGAVTHSSKVDKHDQNFTWIAPASSPAGSIQFVATVIKEKLEWQMNVTSSIITTTGYVAPSKAPAKTTTKKTTTEKPGSSADCLAAPVLWLTLGALLTAATAACGV</sequence>
<dbReference type="PANTHER" id="PTHR45828">
    <property type="entry name" value="CYTOCHROME B561/FERRIC REDUCTASE TRANSMEMBRANE"/>
    <property type="match status" value="1"/>
</dbReference>
<reference evidence="3" key="1">
    <citation type="submission" date="2025-08" db="UniProtKB">
        <authorList>
            <consortium name="RefSeq"/>
        </authorList>
    </citation>
    <scope>IDENTIFICATION</scope>
    <source>
        <tissue evidence="3">Sperm</tissue>
    </source>
</reference>
<protein>
    <submittedName>
        <fullName evidence="3">Uncharacterized protein LOC116955354</fullName>
    </submittedName>
</protein>
<organism evidence="2 3">
    <name type="scientific">Petromyzon marinus</name>
    <name type="common">Sea lamprey</name>
    <dbReference type="NCBI Taxonomy" id="7757"/>
    <lineage>
        <taxon>Eukaryota</taxon>
        <taxon>Metazoa</taxon>
        <taxon>Chordata</taxon>
        <taxon>Craniata</taxon>
        <taxon>Vertebrata</taxon>
        <taxon>Cyclostomata</taxon>
        <taxon>Hyperoartia</taxon>
        <taxon>Petromyzontiformes</taxon>
        <taxon>Petromyzontidae</taxon>
        <taxon>Petromyzon</taxon>
    </lineage>
</organism>
<dbReference type="Gene3D" id="2.60.40.4060">
    <property type="entry name" value="Reeler domain"/>
    <property type="match status" value="1"/>
</dbReference>
<gene>
    <name evidence="3" type="primary">LOC116955354</name>
</gene>
<dbReference type="InterPro" id="IPR042307">
    <property type="entry name" value="Reeler_sf"/>
</dbReference>
<evidence type="ECO:0000313" key="3">
    <source>
        <dbReference type="RefSeq" id="XP_032832268.1"/>
    </source>
</evidence>
<dbReference type="AlphaFoldDB" id="A0AAJ7XGC9"/>
<evidence type="ECO:0000313" key="2">
    <source>
        <dbReference type="Proteomes" id="UP001318040"/>
    </source>
</evidence>
<dbReference type="Pfam" id="PF02014">
    <property type="entry name" value="Reeler"/>
    <property type="match status" value="2"/>
</dbReference>
<evidence type="ECO:0000259" key="1">
    <source>
        <dbReference type="Pfam" id="PF02014"/>
    </source>
</evidence>
<dbReference type="RefSeq" id="XP_032832268.1">
    <property type="nucleotide sequence ID" value="XM_032976377.1"/>
</dbReference>
<dbReference type="CDD" id="cd08544">
    <property type="entry name" value="Reeler"/>
    <property type="match status" value="1"/>
</dbReference>